<dbReference type="Proteomes" id="UP000510821">
    <property type="component" value="Chromosome"/>
</dbReference>
<dbReference type="PANTHER" id="PTHR10956">
    <property type="entry name" value="60S RIBOSOMAL PROTEIN L31"/>
    <property type="match status" value="1"/>
</dbReference>
<dbReference type="InterPro" id="IPR023621">
    <property type="entry name" value="Ribosomal_eL31_dom_sf"/>
</dbReference>
<dbReference type="GO" id="GO:0003735">
    <property type="term" value="F:structural constituent of ribosome"/>
    <property type="evidence" value="ECO:0007669"/>
    <property type="project" value="InterPro"/>
</dbReference>
<evidence type="ECO:0000256" key="5">
    <source>
        <dbReference type="HAMAP-Rule" id="MF_00410"/>
    </source>
</evidence>
<evidence type="ECO:0000313" key="8">
    <source>
        <dbReference type="Proteomes" id="UP000510821"/>
    </source>
</evidence>
<dbReference type="SMART" id="SM01380">
    <property type="entry name" value="Ribosomal_L31e"/>
    <property type="match status" value="1"/>
</dbReference>
<dbReference type="InterPro" id="IPR020052">
    <property type="entry name" value="Ribosomal_eL31_CS"/>
</dbReference>
<keyword evidence="3 5" id="KW-0687">Ribonucleoprotein</keyword>
<dbReference type="InterPro" id="IPR000054">
    <property type="entry name" value="Ribosomal_eL31"/>
</dbReference>
<dbReference type="AlphaFoldDB" id="A0A7D5XQA4"/>
<sequence>MVEEIERIYTVPLADAYATVRGKRSIRAVKILKSFLARHMKTEEERVKLGAEVNSAVWARGIKKPPRKIKVKAKRDAKGLVSVSLVEEPKPEKAEEKKQDEKKG</sequence>
<dbReference type="GO" id="GO:0022625">
    <property type="term" value="C:cytosolic large ribosomal subunit"/>
    <property type="evidence" value="ECO:0007669"/>
    <property type="project" value="TreeGrafter"/>
</dbReference>
<comment type="similarity">
    <text evidence="1 5">Belongs to the eukaryotic ribosomal protein eL31 family.</text>
</comment>
<dbReference type="SUPFAM" id="SSF54575">
    <property type="entry name" value="Ribosomal protein L31e"/>
    <property type="match status" value="1"/>
</dbReference>
<name>A0A7D5XQA4_FERL1</name>
<gene>
    <name evidence="5" type="primary">rpl31e</name>
    <name evidence="7" type="ORF">Sv326_1172</name>
</gene>
<proteinExistence type="inferred from homology"/>
<feature type="region of interest" description="Disordered" evidence="6">
    <location>
        <begin position="84"/>
        <end position="104"/>
    </location>
</feature>
<dbReference type="EMBL" id="CP058998">
    <property type="protein sequence ID" value="QLJ53347.1"/>
    <property type="molecule type" value="Genomic_DNA"/>
</dbReference>
<evidence type="ECO:0000256" key="4">
    <source>
        <dbReference type="ARBA" id="ARBA00035230"/>
    </source>
</evidence>
<dbReference type="KEGG" id="flt:Sv326_1172"/>
<evidence type="ECO:0000313" key="7">
    <source>
        <dbReference type="EMBL" id="QLJ53347.1"/>
    </source>
</evidence>
<feature type="compositionally biased region" description="Basic and acidic residues" evidence="6">
    <location>
        <begin position="87"/>
        <end position="104"/>
    </location>
</feature>
<dbReference type="Gene3D" id="3.10.440.10">
    <property type="match status" value="1"/>
</dbReference>
<reference evidence="8" key="1">
    <citation type="submission" date="2020-07" db="EMBL/GenBank/DDBJ databases">
        <title>Metabolic diversity and evolutionary history of the archaeal phylum ###Micrarchaeota### uncovered from a freshwater lake metagenome.</title>
        <authorList>
            <person name="Kadnikov V.V."/>
            <person name="Savvichev A.S."/>
            <person name="Mardanov A.V."/>
            <person name="Beletsky A.V."/>
            <person name="Chupakov A.V."/>
            <person name="Kokryatskaya N.M."/>
            <person name="Pimenov N.V."/>
            <person name="Ravin N.V."/>
        </authorList>
    </citation>
    <scope>NUCLEOTIDE SEQUENCE [LARGE SCALE GENOMIC DNA]</scope>
</reference>
<evidence type="ECO:0000256" key="3">
    <source>
        <dbReference type="ARBA" id="ARBA00023274"/>
    </source>
</evidence>
<organism evidence="7 8">
    <name type="scientific">Fermentimicrarchaeum limneticum</name>
    <dbReference type="NCBI Taxonomy" id="2795018"/>
    <lineage>
        <taxon>Archaea</taxon>
        <taxon>Candidatus Micrarchaeota</taxon>
        <taxon>Candidatus Fermentimicrarchaeales</taxon>
        <taxon>Candidatus Fermentimicrarchaeaceae</taxon>
        <taxon>Candidatus Fermentimicrarchaeum</taxon>
    </lineage>
</organism>
<evidence type="ECO:0000256" key="2">
    <source>
        <dbReference type="ARBA" id="ARBA00022980"/>
    </source>
</evidence>
<keyword evidence="2 5" id="KW-0689">Ribosomal protein</keyword>
<accession>A0A7D5XQA4</accession>
<protein>
    <recommendedName>
        <fullName evidence="4 5">Large ribosomal subunit protein eL31</fullName>
    </recommendedName>
</protein>
<dbReference type="GO" id="GO:0002181">
    <property type="term" value="P:cytoplasmic translation"/>
    <property type="evidence" value="ECO:0007669"/>
    <property type="project" value="TreeGrafter"/>
</dbReference>
<dbReference type="NCBIfam" id="NF002258">
    <property type="entry name" value="PRK01192.1-1"/>
    <property type="match status" value="1"/>
</dbReference>
<dbReference type="PROSITE" id="PS01144">
    <property type="entry name" value="RIBOSOMAL_L31E"/>
    <property type="match status" value="1"/>
</dbReference>
<evidence type="ECO:0000256" key="1">
    <source>
        <dbReference type="ARBA" id="ARBA00010808"/>
    </source>
</evidence>
<evidence type="ECO:0000256" key="6">
    <source>
        <dbReference type="SAM" id="MobiDB-lite"/>
    </source>
</evidence>
<dbReference type="PANTHER" id="PTHR10956:SF0">
    <property type="entry name" value="60S RIBOSOMAL PROTEIN L31"/>
    <property type="match status" value="1"/>
</dbReference>
<dbReference type="Pfam" id="PF01198">
    <property type="entry name" value="Ribosomal_L31e"/>
    <property type="match status" value="1"/>
</dbReference>
<dbReference type="HAMAP" id="MF_00410">
    <property type="entry name" value="Ribosomal_eL31"/>
    <property type="match status" value="1"/>
</dbReference>